<feature type="domain" description="C-JID" evidence="3">
    <location>
        <begin position="33"/>
        <end position="178"/>
    </location>
</feature>
<comment type="caution">
    <text evidence="4">The sequence shown here is derived from an EMBL/GenBank/DDBJ whole genome shotgun (WGS) entry which is preliminary data.</text>
</comment>
<evidence type="ECO:0000313" key="5">
    <source>
        <dbReference type="Proteomes" id="UP001374584"/>
    </source>
</evidence>
<accession>A0AAN9QNS1</accession>
<dbReference type="Proteomes" id="UP001374584">
    <property type="component" value="Unassembled WGS sequence"/>
</dbReference>
<organism evidence="4 5">
    <name type="scientific">Phaseolus coccineus</name>
    <name type="common">Scarlet runner bean</name>
    <name type="synonym">Phaseolus multiflorus</name>
    <dbReference type="NCBI Taxonomy" id="3886"/>
    <lineage>
        <taxon>Eukaryota</taxon>
        <taxon>Viridiplantae</taxon>
        <taxon>Streptophyta</taxon>
        <taxon>Embryophyta</taxon>
        <taxon>Tracheophyta</taxon>
        <taxon>Spermatophyta</taxon>
        <taxon>Magnoliopsida</taxon>
        <taxon>eudicotyledons</taxon>
        <taxon>Gunneridae</taxon>
        <taxon>Pentapetalae</taxon>
        <taxon>rosids</taxon>
        <taxon>fabids</taxon>
        <taxon>Fabales</taxon>
        <taxon>Fabaceae</taxon>
        <taxon>Papilionoideae</taxon>
        <taxon>50 kb inversion clade</taxon>
        <taxon>NPAAA clade</taxon>
        <taxon>indigoferoid/millettioid clade</taxon>
        <taxon>Phaseoleae</taxon>
        <taxon>Phaseolus</taxon>
    </lineage>
</organism>
<dbReference type="EMBL" id="JAYMYR010000009">
    <property type="protein sequence ID" value="KAK7342499.1"/>
    <property type="molecule type" value="Genomic_DNA"/>
</dbReference>
<dbReference type="InterPro" id="IPR045344">
    <property type="entry name" value="C-JID"/>
</dbReference>
<keyword evidence="5" id="KW-1185">Reference proteome</keyword>
<proteinExistence type="predicted"/>
<keyword evidence="2" id="KW-0677">Repeat</keyword>
<evidence type="ECO:0000256" key="1">
    <source>
        <dbReference type="ARBA" id="ARBA00022614"/>
    </source>
</evidence>
<dbReference type="AlphaFoldDB" id="A0AAN9QNS1"/>
<keyword evidence="1" id="KW-0433">Leucine-rich repeat</keyword>
<reference evidence="4 5" key="1">
    <citation type="submission" date="2024-01" db="EMBL/GenBank/DDBJ databases">
        <title>The genomes of 5 underutilized Papilionoideae crops provide insights into root nodulation and disease resistanc.</title>
        <authorList>
            <person name="Jiang F."/>
        </authorList>
    </citation>
    <scope>NUCLEOTIDE SEQUENCE [LARGE SCALE GENOMIC DNA]</scope>
    <source>
        <strain evidence="4">JINMINGXINNONG_FW02</strain>
        <tissue evidence="4">Leaves</tissue>
    </source>
</reference>
<protein>
    <recommendedName>
        <fullName evidence="3">C-JID domain-containing protein</fullName>
    </recommendedName>
</protein>
<name>A0AAN9QNS1_PHACN</name>
<sequence>MEQCYSMVFSWMMQNLEVFLQPTISPAEMTIVIPGTQIPKWFNKQNASTSINLNPSAVIDNPNWIGVVICVLFVTHEDPMNLDENHDPILYGVNNVHLWPKSYSVVDLYFEKDLVTVELDHLLTVFYSREEFIHRLSRDPNTMHDLHGVQFETSVRSLQGLRVVVKNCGYRWVFKEDLQQLNSNMFFRGNSSSRKRKLLISN</sequence>
<evidence type="ECO:0000259" key="3">
    <source>
        <dbReference type="Pfam" id="PF20160"/>
    </source>
</evidence>
<evidence type="ECO:0000313" key="4">
    <source>
        <dbReference type="EMBL" id="KAK7342499.1"/>
    </source>
</evidence>
<gene>
    <name evidence="4" type="ORF">VNO80_25454</name>
</gene>
<dbReference type="Pfam" id="PF20160">
    <property type="entry name" value="C-JID"/>
    <property type="match status" value="1"/>
</dbReference>
<evidence type="ECO:0000256" key="2">
    <source>
        <dbReference type="ARBA" id="ARBA00022737"/>
    </source>
</evidence>